<organism evidence="3 4">
    <name type="scientific">Agromyces tropicus</name>
    <dbReference type="NCBI Taxonomy" id="555371"/>
    <lineage>
        <taxon>Bacteria</taxon>
        <taxon>Bacillati</taxon>
        <taxon>Actinomycetota</taxon>
        <taxon>Actinomycetes</taxon>
        <taxon>Micrococcales</taxon>
        <taxon>Microbacteriaceae</taxon>
        <taxon>Agromyces</taxon>
    </lineage>
</organism>
<comment type="caution">
    <text evidence="3">The sequence shown here is derived from an EMBL/GenBank/DDBJ whole genome shotgun (WGS) entry which is preliminary data.</text>
</comment>
<keyword evidence="3" id="KW-0378">Hydrolase</keyword>
<keyword evidence="3" id="KW-0255">Endonuclease</keyword>
<keyword evidence="3" id="KW-0540">Nuclease</keyword>
<dbReference type="Pfam" id="PF02720">
    <property type="entry name" value="DUF222"/>
    <property type="match status" value="1"/>
</dbReference>
<evidence type="ECO:0000313" key="4">
    <source>
        <dbReference type="Proteomes" id="UP001501196"/>
    </source>
</evidence>
<dbReference type="InterPro" id="IPR003870">
    <property type="entry name" value="DUF222"/>
</dbReference>
<dbReference type="Proteomes" id="UP001501196">
    <property type="component" value="Unassembled WGS sequence"/>
</dbReference>
<dbReference type="Pfam" id="PF01844">
    <property type="entry name" value="HNH"/>
    <property type="match status" value="1"/>
</dbReference>
<proteinExistence type="inferred from homology"/>
<evidence type="ECO:0000256" key="1">
    <source>
        <dbReference type="ARBA" id="ARBA00023450"/>
    </source>
</evidence>
<reference evidence="4" key="1">
    <citation type="journal article" date="2019" name="Int. J. Syst. Evol. Microbiol.">
        <title>The Global Catalogue of Microorganisms (GCM) 10K type strain sequencing project: providing services to taxonomists for standard genome sequencing and annotation.</title>
        <authorList>
            <consortium name="The Broad Institute Genomics Platform"/>
            <consortium name="The Broad Institute Genome Sequencing Center for Infectious Disease"/>
            <person name="Wu L."/>
            <person name="Ma J."/>
        </authorList>
    </citation>
    <scope>NUCLEOTIDE SEQUENCE [LARGE SCALE GENOMIC DNA]</scope>
    <source>
        <strain evidence="4">JCM 15672</strain>
    </source>
</reference>
<dbReference type="InterPro" id="IPR003615">
    <property type="entry name" value="HNH_nuc"/>
</dbReference>
<dbReference type="RefSeq" id="WP_344376092.1">
    <property type="nucleotide sequence ID" value="NZ_BAAAPW010000005.1"/>
</dbReference>
<feature type="domain" description="HNH nuclease" evidence="2">
    <location>
        <begin position="378"/>
        <end position="429"/>
    </location>
</feature>
<accession>A0ABP5G8V0</accession>
<keyword evidence="4" id="KW-1185">Reference proteome</keyword>
<dbReference type="EMBL" id="BAAAPW010000005">
    <property type="protein sequence ID" value="GAA2041702.1"/>
    <property type="molecule type" value="Genomic_DNA"/>
</dbReference>
<dbReference type="Gene3D" id="1.10.30.50">
    <property type="match status" value="1"/>
</dbReference>
<comment type="similarity">
    <text evidence="1">Belongs to the Rv1128c/1148c/1588c/1702c/1945/3466 family.</text>
</comment>
<gene>
    <name evidence="3" type="ORF">GCM10009819_29710</name>
</gene>
<evidence type="ECO:0000313" key="3">
    <source>
        <dbReference type="EMBL" id="GAA2041702.1"/>
    </source>
</evidence>
<evidence type="ECO:0000259" key="2">
    <source>
        <dbReference type="SMART" id="SM00507"/>
    </source>
</evidence>
<name>A0ABP5G8V0_9MICO</name>
<dbReference type="GO" id="GO:0004519">
    <property type="term" value="F:endonuclease activity"/>
    <property type="evidence" value="ECO:0007669"/>
    <property type="project" value="UniProtKB-KW"/>
</dbReference>
<dbReference type="SMART" id="SM00507">
    <property type="entry name" value="HNHc"/>
    <property type="match status" value="1"/>
</dbReference>
<dbReference type="CDD" id="cd00085">
    <property type="entry name" value="HNHc"/>
    <property type="match status" value="1"/>
</dbReference>
<sequence length="475" mass="50275">MEQPPTPAQPTHPAHAAATALAALERGVAALREAWAGAMPAWGPASGAVQVDVERMGDAGLVRVVDALAEARREVDAVFARVAAEVAKRSGPEFGVDGLAKAQGFHNPVRLIAAATGASRSDAHRLIVVGAATAERQAFSGERMPARHPQVAAAVETATISVEAAAAITSMLDRSAARAEASRVDVVEAALVDLAARVPLETLMRGVREAEARLDPDGVEPREDEVRIERALTMREDHRGVVHLHARLDPESAAPVKAAIEALVSDALRRREPGAISPAVEDRRSIPQIQADALAALARHALGCSQTAALAKTTVVVRVDLDTLIDGLGHASIDGLDQPISPATARRMAADAELIPAVLGGDSLPLDLGRAARLFTKAQRLALGERDGGCASCGENIGYVEAHHIDWWERDAGPTDLSNGVLLCSFCHHMIHRDGWQIRPGPAEIWFIPPPHIDPAQVPRLGGRARFELREARAA</sequence>
<dbReference type="InterPro" id="IPR002711">
    <property type="entry name" value="HNH"/>
</dbReference>
<protein>
    <submittedName>
        <fullName evidence="3">HNH endonuclease signature motif containing protein</fullName>
    </submittedName>
</protein>